<protein>
    <recommendedName>
        <fullName evidence="11">Actin-related protein 3</fullName>
    </recommendedName>
</protein>
<comment type="similarity">
    <text evidence="2">Belongs to the actin family. ARP3 subfamily.</text>
</comment>
<dbReference type="InterPro" id="IPR020902">
    <property type="entry name" value="Actin/actin-like_CS"/>
</dbReference>
<organism evidence="9 10">
    <name type="scientific">Emergomyces africanus</name>
    <dbReference type="NCBI Taxonomy" id="1955775"/>
    <lineage>
        <taxon>Eukaryota</taxon>
        <taxon>Fungi</taxon>
        <taxon>Dikarya</taxon>
        <taxon>Ascomycota</taxon>
        <taxon>Pezizomycotina</taxon>
        <taxon>Eurotiomycetes</taxon>
        <taxon>Eurotiomycetidae</taxon>
        <taxon>Onygenales</taxon>
        <taxon>Ajellomycetaceae</taxon>
        <taxon>Emergomyces</taxon>
    </lineage>
</organism>
<dbReference type="GO" id="GO:0003779">
    <property type="term" value="F:actin binding"/>
    <property type="evidence" value="ECO:0007669"/>
    <property type="project" value="UniProtKB-KW"/>
</dbReference>
<evidence type="ECO:0000256" key="4">
    <source>
        <dbReference type="ARBA" id="ARBA00022741"/>
    </source>
</evidence>
<dbReference type="FunFam" id="3.30.420.40:FF:000029">
    <property type="entry name" value="Actin-related protein 3"/>
    <property type="match status" value="1"/>
</dbReference>
<accession>A0A1B7P1H3</accession>
<dbReference type="CDD" id="cd10221">
    <property type="entry name" value="ASKHA_NBD_Arp3-like"/>
    <property type="match status" value="1"/>
</dbReference>
<feature type="region of interest" description="Disordered" evidence="8">
    <location>
        <begin position="804"/>
        <end position="837"/>
    </location>
</feature>
<dbReference type="Proteomes" id="UP000091918">
    <property type="component" value="Unassembled WGS sequence"/>
</dbReference>
<comment type="caution">
    <text evidence="9">The sequence shown here is derived from an EMBL/GenBank/DDBJ whole genome shotgun (WGS) entry which is preliminary data.</text>
</comment>
<dbReference type="SUPFAM" id="SSF53067">
    <property type="entry name" value="Actin-like ATPase domain"/>
    <property type="match status" value="2"/>
</dbReference>
<dbReference type="GO" id="GO:0005524">
    <property type="term" value="F:ATP binding"/>
    <property type="evidence" value="ECO:0007669"/>
    <property type="project" value="UniProtKB-KW"/>
</dbReference>
<proteinExistence type="inferred from homology"/>
<dbReference type="EMBL" id="LGUA01000245">
    <property type="protein sequence ID" value="OAX82871.1"/>
    <property type="molecule type" value="Genomic_DNA"/>
</dbReference>
<dbReference type="GO" id="GO:0005856">
    <property type="term" value="C:cytoskeleton"/>
    <property type="evidence" value="ECO:0007669"/>
    <property type="project" value="UniProtKB-SubCell"/>
</dbReference>
<keyword evidence="3" id="KW-0963">Cytoplasm</keyword>
<evidence type="ECO:0000256" key="3">
    <source>
        <dbReference type="ARBA" id="ARBA00022490"/>
    </source>
</evidence>
<keyword evidence="7" id="KW-0206">Cytoskeleton</keyword>
<dbReference type="OrthoDB" id="2684236at2759"/>
<evidence type="ECO:0000256" key="8">
    <source>
        <dbReference type="SAM" id="MobiDB-lite"/>
    </source>
</evidence>
<comment type="subcellular location">
    <subcellularLocation>
        <location evidence="1">Cytoplasm</location>
        <location evidence="1">Cytoskeleton</location>
    </subcellularLocation>
</comment>
<keyword evidence="10" id="KW-1185">Reference proteome</keyword>
<dbReference type="PANTHER" id="PTHR11937">
    <property type="entry name" value="ACTIN"/>
    <property type="match status" value="1"/>
</dbReference>
<dbReference type="Gene3D" id="3.90.640.10">
    <property type="entry name" value="Actin, Chain A, domain 4"/>
    <property type="match status" value="1"/>
</dbReference>
<dbReference type="AlphaFoldDB" id="A0A1B7P1H3"/>
<evidence type="ECO:0000256" key="2">
    <source>
        <dbReference type="ARBA" id="ARBA00006681"/>
    </source>
</evidence>
<evidence type="ECO:0000256" key="5">
    <source>
        <dbReference type="ARBA" id="ARBA00022840"/>
    </source>
</evidence>
<dbReference type="InterPro" id="IPR043129">
    <property type="entry name" value="ATPase_NBD"/>
</dbReference>
<dbReference type="InterPro" id="IPR004000">
    <property type="entry name" value="Actin"/>
</dbReference>
<evidence type="ECO:0000256" key="7">
    <source>
        <dbReference type="ARBA" id="ARBA00023212"/>
    </source>
</evidence>
<gene>
    <name evidence="9" type="ORF">ACJ72_02784</name>
</gene>
<dbReference type="InterPro" id="IPR009836">
    <property type="entry name" value="GRDP-like"/>
</dbReference>
<evidence type="ECO:0008006" key="11">
    <source>
        <dbReference type="Google" id="ProtNLM"/>
    </source>
</evidence>
<reference evidence="9 10" key="1">
    <citation type="submission" date="2015-07" db="EMBL/GenBank/DDBJ databases">
        <title>Emmonsia species relationships and genome sequence.</title>
        <authorList>
            <person name="Cuomo C.A."/>
            <person name="Schwartz I.S."/>
            <person name="Kenyon C."/>
            <person name="de Hoog G.S."/>
            <person name="Govender N.P."/>
            <person name="Botha A."/>
            <person name="Moreno L."/>
            <person name="de Vries M."/>
            <person name="Munoz J.F."/>
            <person name="Stielow J.B."/>
        </authorList>
    </citation>
    <scope>NUCLEOTIDE SEQUENCE [LARGE SCALE GENOMIC DNA]</scope>
    <source>
        <strain evidence="9 10">CBS 136260</strain>
    </source>
</reference>
<evidence type="ECO:0000313" key="10">
    <source>
        <dbReference type="Proteomes" id="UP000091918"/>
    </source>
</evidence>
<dbReference type="FunFam" id="3.90.640.10:FF:000006">
    <property type="entry name" value="Actin-related protein 3 (ARP3)"/>
    <property type="match status" value="1"/>
</dbReference>
<dbReference type="Gene3D" id="3.30.420.40">
    <property type="match status" value="2"/>
</dbReference>
<keyword evidence="4" id="KW-0547">Nucleotide-binding</keyword>
<evidence type="ECO:0000313" key="9">
    <source>
        <dbReference type="EMBL" id="OAX82871.1"/>
    </source>
</evidence>
<evidence type="ECO:0000256" key="1">
    <source>
        <dbReference type="ARBA" id="ARBA00004245"/>
    </source>
</evidence>
<dbReference type="Pfam" id="PF07173">
    <property type="entry name" value="GRDP-like"/>
    <property type="match status" value="1"/>
</dbReference>
<dbReference type="STRING" id="1658172.A0A1B7P1H3"/>
<sequence length="1202" mass="133704">MSSPPPPYESDGMPPDYARELPVFAIPAQAQTNTHLKLSSKTDRSRMEEEPPTADECIVHLKLLAAIADLRDEVSAIDGLFSLSDSLFDKFGSEDEKYKAAAMVREKRWQIYVARAVDRFETWFHSCVATDGGMGLFNGTVTVDDIENGEAYSRITDWNAVIGFTVDTLPPLDVLMVWHSYMLNPRIYLEDCIRLGKMSFWVTGMPWEAVDAALDDENFNFLPGDSAKESFERMAGIPWDNLLDSPVKLIKCPGCLASIQAEWESHEWELDTLGTPFKHSDGYADKDFRKICPNCSLVISHSTFQVDQFRRDMARLQLYRTPMPGTLLSPNGLPKNTKNERHENMQLPNRIISKVLHNNILDLTDFYQNPAATIGTIRDYFEYSFKNELHLFAPLDRPLPPQTRQENIAFRRLLSRYWGNSSIFGLDLVGAVIRQGTFITKMDTIDWIHSPAVQTTMSHLLRRYTIFIHIISVHKKLTVPTLDIDLAWHTHQLSPQSYFRYSLHKTSDRFIDHDDKVTEDKLNISFEWTSKKYMEYTKGEPYSECICWYCEATREANYGTTMNMYLASKAKKLAGSLYFEGKVSEDPTGANPHISTHNAVPIAELQEPWMTKSKNRGLQIRLMEYHEKAMRRVEKRERAKKKQGMEIGQWGWKGNTEKKGGDDVAGNIVQQQLISSGPASTESPSTCRPNAKDRYGYYPIIWGYPIFIPFYAPYAVDPSITPAIYPTNPTCMSTDVHGAGNCISGTCIAAVAAGVCGGDGSAGADGAGGVCADGGCGGGDGDGFAGNDSPSFVFPTAIATKSAGGVGSGTGSGRPSVANKPSFLTGGAGPGSQLSGKRGTEDLDFFIGDEAINASGGPGYGINYPIRHGQIENWDHMERFWSNSIFKYLRVEPEDHYFLLTEPPLNPPENRENTAEIFFESFNCAGLYIAVQAVLALAASWTSSKVTDRSLTGTVIDSGDGVTHVIPVAEGYVIGSSIKSIPIAGRDITHFVQNLLRERQEADSSMKTAEKVKEEYCYVCPDIVKEFARYDREPDRFLKHTVTSPNGRSVTIDIGYERFLAPEIFFNPEIYSSDFLTPLPTVVDGVIQSSPIDVRRGLYKNIVLSGGSTLYKDFGRRLQRDIKHLVDARIRASEARSGGARSGGLDVQVITHKRQRHGPWFGGSLLGQTPEFRSYCHTKAEYDEIGPSIVRRFALLGGPGST</sequence>
<dbReference type="SMART" id="SM00268">
    <property type="entry name" value="ACTIN"/>
    <property type="match status" value="1"/>
</dbReference>
<keyword evidence="6" id="KW-0009">Actin-binding</keyword>
<name>A0A1B7P1H3_9EURO</name>
<dbReference type="PROSITE" id="PS01132">
    <property type="entry name" value="ACTINS_ACT_LIKE"/>
    <property type="match status" value="1"/>
</dbReference>
<evidence type="ECO:0000256" key="6">
    <source>
        <dbReference type="ARBA" id="ARBA00023203"/>
    </source>
</evidence>
<dbReference type="Pfam" id="PF00022">
    <property type="entry name" value="Actin"/>
    <property type="match status" value="1"/>
</dbReference>
<keyword evidence="5" id="KW-0067">ATP-binding</keyword>